<proteinExistence type="predicted"/>
<protein>
    <submittedName>
        <fullName evidence="7">MliC family protein</fullName>
    </submittedName>
</protein>
<organism evidence="7 8">
    <name type="scientific">Microbaculum marinisediminis</name>
    <dbReference type="NCBI Taxonomy" id="2931392"/>
    <lineage>
        <taxon>Bacteria</taxon>
        <taxon>Pseudomonadati</taxon>
        <taxon>Pseudomonadota</taxon>
        <taxon>Alphaproteobacteria</taxon>
        <taxon>Hyphomicrobiales</taxon>
        <taxon>Tepidamorphaceae</taxon>
        <taxon>Microbaculum</taxon>
    </lineage>
</organism>
<keyword evidence="1 5" id="KW-0732">Signal</keyword>
<dbReference type="Proteomes" id="UP001320898">
    <property type="component" value="Unassembled WGS sequence"/>
</dbReference>
<evidence type="ECO:0000256" key="5">
    <source>
        <dbReference type="SAM" id="SignalP"/>
    </source>
</evidence>
<gene>
    <name evidence="7" type="ORF">MUB46_01180</name>
</gene>
<feature type="signal peptide" evidence="5">
    <location>
        <begin position="1"/>
        <end position="22"/>
    </location>
</feature>
<evidence type="ECO:0000313" key="7">
    <source>
        <dbReference type="EMBL" id="MCT8970463.1"/>
    </source>
</evidence>
<feature type="domain" description="C-type lysozyme inhibitor" evidence="6">
    <location>
        <begin position="29"/>
        <end position="96"/>
    </location>
</feature>
<dbReference type="InterPro" id="IPR018660">
    <property type="entry name" value="MliC"/>
</dbReference>
<sequence length="103" mass="10973">MPRLPLVLAAFVLLAAPRLAGAEEIEAVFNCDGDLTLNVVFDNDAEPNTAVVTIEGQDPITLPIAISGSGYYYTNGKYGLRGKGDEATWEVGRMAPINCTAEE</sequence>
<dbReference type="Pfam" id="PF09864">
    <property type="entry name" value="MliC"/>
    <property type="match status" value="1"/>
</dbReference>
<feature type="chain" id="PRO_5044014699" evidence="5">
    <location>
        <begin position="23"/>
        <end position="103"/>
    </location>
</feature>
<accession>A0AAW5QUY3</accession>
<dbReference type="AlphaFoldDB" id="A0AAW5QUY3"/>
<dbReference type="InterPro" id="IPR036328">
    <property type="entry name" value="MliC_sf"/>
</dbReference>
<dbReference type="Gene3D" id="2.40.128.200">
    <property type="match status" value="1"/>
</dbReference>
<keyword evidence="2" id="KW-0472">Membrane</keyword>
<evidence type="ECO:0000313" key="8">
    <source>
        <dbReference type="Proteomes" id="UP001320898"/>
    </source>
</evidence>
<keyword evidence="4" id="KW-0449">Lipoprotein</keyword>
<reference evidence="7 8" key="1">
    <citation type="submission" date="2022-04" db="EMBL/GenBank/DDBJ databases">
        <authorList>
            <person name="Ye Y.-Q."/>
            <person name="Du Z.-J."/>
        </authorList>
    </citation>
    <scope>NUCLEOTIDE SEQUENCE [LARGE SCALE GENOMIC DNA]</scope>
    <source>
        <strain evidence="7 8">A6E488</strain>
    </source>
</reference>
<evidence type="ECO:0000259" key="6">
    <source>
        <dbReference type="Pfam" id="PF09864"/>
    </source>
</evidence>
<evidence type="ECO:0000256" key="4">
    <source>
        <dbReference type="ARBA" id="ARBA00023288"/>
    </source>
</evidence>
<keyword evidence="3" id="KW-0564">Palmitate</keyword>
<name>A0AAW5QUY3_9HYPH</name>
<comment type="caution">
    <text evidence="7">The sequence shown here is derived from an EMBL/GenBank/DDBJ whole genome shotgun (WGS) entry which is preliminary data.</text>
</comment>
<evidence type="ECO:0000256" key="2">
    <source>
        <dbReference type="ARBA" id="ARBA00023136"/>
    </source>
</evidence>
<dbReference type="EMBL" id="JALIDZ010000001">
    <property type="protein sequence ID" value="MCT8970463.1"/>
    <property type="molecule type" value="Genomic_DNA"/>
</dbReference>
<dbReference type="RefSeq" id="WP_261614031.1">
    <property type="nucleotide sequence ID" value="NZ_JALIDZ010000001.1"/>
</dbReference>
<dbReference type="SUPFAM" id="SSF141488">
    <property type="entry name" value="YdhA-like"/>
    <property type="match status" value="1"/>
</dbReference>
<evidence type="ECO:0000256" key="3">
    <source>
        <dbReference type="ARBA" id="ARBA00023139"/>
    </source>
</evidence>
<evidence type="ECO:0000256" key="1">
    <source>
        <dbReference type="ARBA" id="ARBA00022729"/>
    </source>
</evidence>
<keyword evidence="8" id="KW-1185">Reference proteome</keyword>